<feature type="compositionally biased region" description="Polar residues" evidence="2">
    <location>
        <begin position="754"/>
        <end position="777"/>
    </location>
</feature>
<accession>A0A2N3NIU8</accession>
<feature type="compositionally biased region" description="Polar residues" evidence="2">
    <location>
        <begin position="404"/>
        <end position="414"/>
    </location>
</feature>
<dbReference type="PANTHER" id="PTHR31315">
    <property type="entry name" value="PROTEIN SIP5"/>
    <property type="match status" value="1"/>
</dbReference>
<reference evidence="3 4" key="1">
    <citation type="journal article" date="2017" name="G3 (Bethesda)">
        <title>First Draft Genome Sequence of the Pathogenic Fungus Lomentospora prolificans (Formerly Scedosporium prolificans).</title>
        <authorList>
            <person name="Luo R."/>
            <person name="Zimin A."/>
            <person name="Workman R."/>
            <person name="Fan Y."/>
            <person name="Pertea G."/>
            <person name="Grossman N."/>
            <person name="Wear M.P."/>
            <person name="Jia B."/>
            <person name="Miller H."/>
            <person name="Casadevall A."/>
            <person name="Timp W."/>
            <person name="Zhang S.X."/>
            <person name="Salzberg S.L."/>
        </authorList>
    </citation>
    <scope>NUCLEOTIDE SEQUENCE [LARGE SCALE GENOMIC DNA]</scope>
    <source>
        <strain evidence="3 4">JHH-5317</strain>
    </source>
</reference>
<feature type="region of interest" description="Disordered" evidence="2">
    <location>
        <begin position="466"/>
        <end position="507"/>
    </location>
</feature>
<dbReference type="GO" id="GO:0005737">
    <property type="term" value="C:cytoplasm"/>
    <property type="evidence" value="ECO:0007669"/>
    <property type="project" value="TreeGrafter"/>
</dbReference>
<feature type="compositionally biased region" description="Polar residues" evidence="2">
    <location>
        <begin position="21"/>
        <end position="34"/>
    </location>
</feature>
<dbReference type="EMBL" id="NLAX01000004">
    <property type="protein sequence ID" value="PKS12353.1"/>
    <property type="molecule type" value="Genomic_DNA"/>
</dbReference>
<name>A0A2N3NIU8_9PEZI</name>
<dbReference type="OrthoDB" id="21471at2759"/>
<proteinExistence type="inferred from homology"/>
<dbReference type="AlphaFoldDB" id="A0A2N3NIU8"/>
<feature type="compositionally biased region" description="Polar residues" evidence="2">
    <location>
        <begin position="786"/>
        <end position="797"/>
    </location>
</feature>
<feature type="compositionally biased region" description="Low complexity" evidence="2">
    <location>
        <begin position="579"/>
        <end position="589"/>
    </location>
</feature>
<gene>
    <name evidence="3" type="ORF">jhhlp_001653</name>
</gene>
<evidence type="ECO:0000256" key="2">
    <source>
        <dbReference type="SAM" id="MobiDB-lite"/>
    </source>
</evidence>
<protein>
    <recommendedName>
        <fullName evidence="5">RING-type domain-containing protein</fullName>
    </recommendedName>
</protein>
<evidence type="ECO:0000256" key="1">
    <source>
        <dbReference type="ARBA" id="ARBA00010402"/>
    </source>
</evidence>
<feature type="compositionally biased region" description="Polar residues" evidence="2">
    <location>
        <begin position="182"/>
        <end position="192"/>
    </location>
</feature>
<feature type="compositionally biased region" description="Pro residues" evidence="2">
    <location>
        <begin position="163"/>
        <end position="172"/>
    </location>
</feature>
<feature type="region of interest" description="Disordered" evidence="2">
    <location>
        <begin position="377"/>
        <end position="414"/>
    </location>
</feature>
<dbReference type="STRING" id="41688.A0A2N3NIU8"/>
<dbReference type="Proteomes" id="UP000233524">
    <property type="component" value="Unassembled WGS sequence"/>
</dbReference>
<comment type="similarity">
    <text evidence="1">Belongs to the SIP5 family.</text>
</comment>
<dbReference type="FunCoup" id="A0A2N3NIU8">
    <property type="interactions" value="38"/>
</dbReference>
<comment type="caution">
    <text evidence="3">The sequence shown here is derived from an EMBL/GenBank/DDBJ whole genome shotgun (WGS) entry which is preliminary data.</text>
</comment>
<evidence type="ECO:0000313" key="3">
    <source>
        <dbReference type="EMBL" id="PKS12353.1"/>
    </source>
</evidence>
<feature type="compositionally biased region" description="Low complexity" evidence="2">
    <location>
        <begin position="482"/>
        <end position="493"/>
    </location>
</feature>
<feature type="region of interest" description="Disordered" evidence="2">
    <location>
        <begin position="541"/>
        <end position="849"/>
    </location>
</feature>
<feature type="region of interest" description="Disordered" evidence="2">
    <location>
        <begin position="163"/>
        <end position="227"/>
    </location>
</feature>
<organism evidence="3 4">
    <name type="scientific">Lomentospora prolificans</name>
    <dbReference type="NCBI Taxonomy" id="41688"/>
    <lineage>
        <taxon>Eukaryota</taxon>
        <taxon>Fungi</taxon>
        <taxon>Dikarya</taxon>
        <taxon>Ascomycota</taxon>
        <taxon>Pezizomycotina</taxon>
        <taxon>Sordariomycetes</taxon>
        <taxon>Hypocreomycetidae</taxon>
        <taxon>Microascales</taxon>
        <taxon>Microascaceae</taxon>
        <taxon>Lomentospora</taxon>
    </lineage>
</organism>
<dbReference type="InParanoid" id="A0A2N3NIU8"/>
<evidence type="ECO:0000313" key="4">
    <source>
        <dbReference type="Proteomes" id="UP000233524"/>
    </source>
</evidence>
<feature type="compositionally biased region" description="Low complexity" evidence="2">
    <location>
        <begin position="671"/>
        <end position="687"/>
    </location>
</feature>
<dbReference type="CDD" id="cd24139">
    <property type="entry name" value="SIP5-like"/>
    <property type="match status" value="1"/>
</dbReference>
<dbReference type="PANTHER" id="PTHR31315:SF1">
    <property type="entry name" value="PROTEIN SIP5"/>
    <property type="match status" value="1"/>
</dbReference>
<keyword evidence="4" id="KW-1185">Reference proteome</keyword>
<sequence length="849" mass="90860">MGNSSSKHPGEQSGPSPRPPSNTGDPNLNLDPQASSSSRSRNRTSRADFSLLTGFNPARAPSTQQTTQPEQRRETRAEREARRLERERVAREKERERSMREEHVDGGYLVTMGIYKGREDFNKPIVRQLQIERKLAPFWRPIEEDVDELTDSQLVAVARGLPVPEPDAPLPPDLLAGPQCPVSPNQSTQNLGLTVPGQVPANEPGASAPNSALPSPTSPSRRSRGKAIAEALSHSLRSSRNNSQTDLSLREITLPNDPFVNGRPLELVLYRNSEDCPICFATYPGYLNYTRCCGNLICSECFVQIKRPDPHVPESHGEPGAEITPNEQARETHNMLVSEPAVCPYCTQPEFGVSYEPPPFRRGLVYATNLPVFGSSAMSSQTSLHSSPAPASPTSPTGGRRRGQSLSATAPNVVTTDRIRPDWALKLAAQRTTQARRAAAATALHQAAFIMYNNDRQFTLGGRAPRFMRRGLSGTGSGGGQSPSPGAAPNSSSQTAESATQPASRHYMTENDRLQQFEEVMMAEAIRLSLAAEEERRRKAEREAAKEAKKEAKKREKEERKNTKLQAKSGTLYADGQASSSRSSLSLGVGRRRGNSGTSSLRMEVSSGLQGGESSGAAASSGGTQSGDTSQSADKGKAVERGGLSLPTSLSSIPIPQQTGHHGPSHLRQTSNISSLSSSLVDSPVGSYQNQAGYLERSPDNAFNNRASGVSLADSGAGGPESMFNFTSMASRMGINLDGPPTNAEEETNPAETSQPPDETTQVGDETSASQQTTDASQADEAIENSVVTLQPSQPSHESTEETVADNKANAAPEVRLIPGSPIPTSEDGEFSKGLGHDSPVNQRSGGIA</sequence>
<feature type="compositionally biased region" description="Low complexity" evidence="2">
    <location>
        <begin position="615"/>
        <end position="633"/>
    </location>
</feature>
<dbReference type="VEuPathDB" id="FungiDB:jhhlp_001653"/>
<feature type="compositionally biased region" description="Polar residues" evidence="2">
    <location>
        <begin position="494"/>
        <end position="503"/>
    </location>
</feature>
<feature type="compositionally biased region" description="Basic and acidic residues" evidence="2">
    <location>
        <begin position="70"/>
        <end position="102"/>
    </location>
</feature>
<feature type="compositionally biased region" description="Low complexity" evidence="2">
    <location>
        <begin position="386"/>
        <end position="397"/>
    </location>
</feature>
<feature type="compositionally biased region" description="Low complexity" evidence="2">
    <location>
        <begin position="644"/>
        <end position="656"/>
    </location>
</feature>
<dbReference type="InterPro" id="IPR039301">
    <property type="entry name" value="Sip5/DA2"/>
</dbReference>
<feature type="compositionally biased region" description="Basic and acidic residues" evidence="2">
    <location>
        <begin position="541"/>
        <end position="562"/>
    </location>
</feature>
<feature type="region of interest" description="Disordered" evidence="2">
    <location>
        <begin position="1"/>
        <end position="102"/>
    </location>
</feature>
<feature type="compositionally biased region" description="Polar residues" evidence="2">
    <location>
        <begin position="840"/>
        <end position="849"/>
    </location>
</feature>
<evidence type="ECO:0008006" key="5">
    <source>
        <dbReference type="Google" id="ProtNLM"/>
    </source>
</evidence>